<gene>
    <name evidence="1" type="ORF">GCM10022287_32480</name>
</gene>
<organism evidence="1 2">
    <name type="scientific">Gryllotalpicola koreensis</name>
    <dbReference type="NCBI Taxonomy" id="993086"/>
    <lineage>
        <taxon>Bacteria</taxon>
        <taxon>Bacillati</taxon>
        <taxon>Actinomycetota</taxon>
        <taxon>Actinomycetes</taxon>
        <taxon>Micrococcales</taxon>
        <taxon>Microbacteriaceae</taxon>
        <taxon>Gryllotalpicola</taxon>
    </lineage>
</organism>
<accession>A0ABP8A8J3</accession>
<proteinExistence type="predicted"/>
<comment type="caution">
    <text evidence="1">The sequence shown here is derived from an EMBL/GenBank/DDBJ whole genome shotgun (WGS) entry which is preliminary data.</text>
</comment>
<protein>
    <submittedName>
        <fullName evidence="1">Uncharacterized protein</fullName>
    </submittedName>
</protein>
<reference evidence="2" key="1">
    <citation type="journal article" date="2019" name="Int. J. Syst. Evol. Microbiol.">
        <title>The Global Catalogue of Microorganisms (GCM) 10K type strain sequencing project: providing services to taxonomists for standard genome sequencing and annotation.</title>
        <authorList>
            <consortium name="The Broad Institute Genomics Platform"/>
            <consortium name="The Broad Institute Genome Sequencing Center for Infectious Disease"/>
            <person name="Wu L."/>
            <person name="Ma J."/>
        </authorList>
    </citation>
    <scope>NUCLEOTIDE SEQUENCE [LARGE SCALE GENOMIC DNA]</scope>
    <source>
        <strain evidence="2">JCM 17591</strain>
    </source>
</reference>
<sequence>MESGGGSAAFGSRPPIETVAVDLLERITDEAARVLAQVSKHLRFQTREPVEKPKPHQSAFFYARHDYSALTFVER</sequence>
<dbReference type="EMBL" id="BAABBW010000005">
    <property type="protein sequence ID" value="GAA4179708.1"/>
    <property type="molecule type" value="Genomic_DNA"/>
</dbReference>
<evidence type="ECO:0000313" key="2">
    <source>
        <dbReference type="Proteomes" id="UP001501079"/>
    </source>
</evidence>
<evidence type="ECO:0000313" key="1">
    <source>
        <dbReference type="EMBL" id="GAA4179708.1"/>
    </source>
</evidence>
<dbReference type="Proteomes" id="UP001501079">
    <property type="component" value="Unassembled WGS sequence"/>
</dbReference>
<name>A0ABP8A8J3_9MICO</name>
<keyword evidence="2" id="KW-1185">Reference proteome</keyword>